<proteinExistence type="predicted"/>
<feature type="region of interest" description="Disordered" evidence="1">
    <location>
        <begin position="1"/>
        <end position="35"/>
    </location>
</feature>
<dbReference type="Proteomes" id="UP001164929">
    <property type="component" value="Chromosome 4"/>
</dbReference>
<keyword evidence="3" id="KW-1185">Reference proteome</keyword>
<evidence type="ECO:0000313" key="2">
    <source>
        <dbReference type="EMBL" id="KAJ7000111.1"/>
    </source>
</evidence>
<name>A0AAD6W655_9ROSI</name>
<gene>
    <name evidence="2" type="ORF">NC653_010777</name>
</gene>
<dbReference type="AlphaFoldDB" id="A0AAD6W655"/>
<feature type="compositionally biased region" description="Basic and acidic residues" evidence="1">
    <location>
        <begin position="24"/>
        <end position="35"/>
    </location>
</feature>
<accession>A0AAD6W655</accession>
<comment type="caution">
    <text evidence="2">The sequence shown here is derived from an EMBL/GenBank/DDBJ whole genome shotgun (WGS) entry which is preliminary data.</text>
</comment>
<feature type="compositionally biased region" description="Basic residues" evidence="1">
    <location>
        <begin position="1"/>
        <end position="19"/>
    </location>
</feature>
<protein>
    <submittedName>
        <fullName evidence="2">Uncharacterized protein</fullName>
    </submittedName>
</protein>
<organism evidence="2 3">
    <name type="scientific">Populus alba x Populus x berolinensis</name>
    <dbReference type="NCBI Taxonomy" id="444605"/>
    <lineage>
        <taxon>Eukaryota</taxon>
        <taxon>Viridiplantae</taxon>
        <taxon>Streptophyta</taxon>
        <taxon>Embryophyta</taxon>
        <taxon>Tracheophyta</taxon>
        <taxon>Spermatophyta</taxon>
        <taxon>Magnoliopsida</taxon>
        <taxon>eudicotyledons</taxon>
        <taxon>Gunneridae</taxon>
        <taxon>Pentapetalae</taxon>
        <taxon>rosids</taxon>
        <taxon>fabids</taxon>
        <taxon>Malpighiales</taxon>
        <taxon>Salicaceae</taxon>
        <taxon>Saliceae</taxon>
        <taxon>Populus</taxon>
    </lineage>
</organism>
<sequence>MRKKVSMKKSKPRSLKRKTGTIINEEKEFGDQVDTEKKKKINLSVNNLQKPTQKQPQSQLNHHDLLLLFSSCQTLKLD</sequence>
<evidence type="ECO:0000313" key="3">
    <source>
        <dbReference type="Proteomes" id="UP001164929"/>
    </source>
</evidence>
<reference evidence="2 3" key="1">
    <citation type="journal article" date="2023" name="Mol. Ecol. Resour.">
        <title>Chromosome-level genome assembly of a triploid poplar Populus alba 'Berolinensis'.</title>
        <authorList>
            <person name="Chen S."/>
            <person name="Yu Y."/>
            <person name="Wang X."/>
            <person name="Wang S."/>
            <person name="Zhang T."/>
            <person name="Zhou Y."/>
            <person name="He R."/>
            <person name="Meng N."/>
            <person name="Wang Y."/>
            <person name="Liu W."/>
            <person name="Liu Z."/>
            <person name="Liu J."/>
            <person name="Guo Q."/>
            <person name="Huang H."/>
            <person name="Sederoff R.R."/>
            <person name="Wang G."/>
            <person name="Qu G."/>
            <person name="Chen S."/>
        </authorList>
    </citation>
    <scope>NUCLEOTIDE SEQUENCE [LARGE SCALE GENOMIC DNA]</scope>
    <source>
        <strain evidence="2">SC-2020</strain>
    </source>
</reference>
<evidence type="ECO:0000256" key="1">
    <source>
        <dbReference type="SAM" id="MobiDB-lite"/>
    </source>
</evidence>
<dbReference type="EMBL" id="JAQIZT010000004">
    <property type="protein sequence ID" value="KAJ7000111.1"/>
    <property type="molecule type" value="Genomic_DNA"/>
</dbReference>